<dbReference type="AlphaFoldDB" id="A0AAV9C9S3"/>
<organism evidence="2 3">
    <name type="scientific">Acorus calamus</name>
    <name type="common">Sweet flag</name>
    <dbReference type="NCBI Taxonomy" id="4465"/>
    <lineage>
        <taxon>Eukaryota</taxon>
        <taxon>Viridiplantae</taxon>
        <taxon>Streptophyta</taxon>
        <taxon>Embryophyta</taxon>
        <taxon>Tracheophyta</taxon>
        <taxon>Spermatophyta</taxon>
        <taxon>Magnoliopsida</taxon>
        <taxon>Liliopsida</taxon>
        <taxon>Acoraceae</taxon>
        <taxon>Acorus</taxon>
    </lineage>
</organism>
<proteinExistence type="predicted"/>
<accession>A0AAV9C9S3</accession>
<evidence type="ECO:0000313" key="2">
    <source>
        <dbReference type="EMBL" id="KAK1285389.1"/>
    </source>
</evidence>
<keyword evidence="3" id="KW-1185">Reference proteome</keyword>
<comment type="caution">
    <text evidence="2">The sequence shown here is derived from an EMBL/GenBank/DDBJ whole genome shotgun (WGS) entry which is preliminary data.</text>
</comment>
<evidence type="ECO:0000313" key="3">
    <source>
        <dbReference type="Proteomes" id="UP001180020"/>
    </source>
</evidence>
<reference evidence="2" key="1">
    <citation type="journal article" date="2023" name="Nat. Commun.">
        <title>Diploid and tetraploid genomes of Acorus and the evolution of monocots.</title>
        <authorList>
            <person name="Ma L."/>
            <person name="Liu K.W."/>
            <person name="Li Z."/>
            <person name="Hsiao Y.Y."/>
            <person name="Qi Y."/>
            <person name="Fu T."/>
            <person name="Tang G.D."/>
            <person name="Zhang D."/>
            <person name="Sun W.H."/>
            <person name="Liu D.K."/>
            <person name="Li Y."/>
            <person name="Chen G.Z."/>
            <person name="Liu X.D."/>
            <person name="Liao X.Y."/>
            <person name="Jiang Y.T."/>
            <person name="Yu X."/>
            <person name="Hao Y."/>
            <person name="Huang J."/>
            <person name="Zhao X.W."/>
            <person name="Ke S."/>
            <person name="Chen Y.Y."/>
            <person name="Wu W.L."/>
            <person name="Hsu J.L."/>
            <person name="Lin Y.F."/>
            <person name="Huang M.D."/>
            <person name="Li C.Y."/>
            <person name="Huang L."/>
            <person name="Wang Z.W."/>
            <person name="Zhao X."/>
            <person name="Zhong W.Y."/>
            <person name="Peng D.H."/>
            <person name="Ahmad S."/>
            <person name="Lan S."/>
            <person name="Zhang J.S."/>
            <person name="Tsai W.C."/>
            <person name="Van de Peer Y."/>
            <person name="Liu Z.J."/>
        </authorList>
    </citation>
    <scope>NUCLEOTIDE SEQUENCE</scope>
    <source>
        <strain evidence="2">CP</strain>
    </source>
</reference>
<dbReference type="Proteomes" id="UP001180020">
    <property type="component" value="Unassembled WGS sequence"/>
</dbReference>
<sequence length="92" mass="9588">MRRRQRGHDPPPPPPPSPPPPPPQWESQAEMQSAWYTCRHGVRFPTSTASMHTAHVAAPSPPPSAIAATASTAAAFASALDGGKSKSNPVSA</sequence>
<dbReference type="EMBL" id="JAUJYO010000020">
    <property type="protein sequence ID" value="KAK1285389.1"/>
    <property type="molecule type" value="Genomic_DNA"/>
</dbReference>
<feature type="region of interest" description="Disordered" evidence="1">
    <location>
        <begin position="1"/>
        <end position="31"/>
    </location>
</feature>
<evidence type="ECO:0000256" key="1">
    <source>
        <dbReference type="SAM" id="MobiDB-lite"/>
    </source>
</evidence>
<reference evidence="2" key="2">
    <citation type="submission" date="2023-06" db="EMBL/GenBank/DDBJ databases">
        <authorList>
            <person name="Ma L."/>
            <person name="Liu K.-W."/>
            <person name="Li Z."/>
            <person name="Hsiao Y.-Y."/>
            <person name="Qi Y."/>
            <person name="Fu T."/>
            <person name="Tang G."/>
            <person name="Zhang D."/>
            <person name="Sun W.-H."/>
            <person name="Liu D.-K."/>
            <person name="Li Y."/>
            <person name="Chen G.-Z."/>
            <person name="Liu X.-D."/>
            <person name="Liao X.-Y."/>
            <person name="Jiang Y.-T."/>
            <person name="Yu X."/>
            <person name="Hao Y."/>
            <person name="Huang J."/>
            <person name="Zhao X.-W."/>
            <person name="Ke S."/>
            <person name="Chen Y.-Y."/>
            <person name="Wu W.-L."/>
            <person name="Hsu J.-L."/>
            <person name="Lin Y.-F."/>
            <person name="Huang M.-D."/>
            <person name="Li C.-Y."/>
            <person name="Huang L."/>
            <person name="Wang Z.-W."/>
            <person name="Zhao X."/>
            <person name="Zhong W.-Y."/>
            <person name="Peng D.-H."/>
            <person name="Ahmad S."/>
            <person name="Lan S."/>
            <person name="Zhang J.-S."/>
            <person name="Tsai W.-C."/>
            <person name="Van De Peer Y."/>
            <person name="Liu Z.-J."/>
        </authorList>
    </citation>
    <scope>NUCLEOTIDE SEQUENCE</scope>
    <source>
        <strain evidence="2">CP</strain>
        <tissue evidence="2">Leaves</tissue>
    </source>
</reference>
<name>A0AAV9C9S3_ACOCL</name>
<protein>
    <submittedName>
        <fullName evidence="2">Uncharacterized protein</fullName>
    </submittedName>
</protein>
<feature type="compositionally biased region" description="Pro residues" evidence="1">
    <location>
        <begin position="10"/>
        <end position="24"/>
    </location>
</feature>
<gene>
    <name evidence="2" type="ORF">QJS10_CPB20g00593</name>
</gene>